<dbReference type="RefSeq" id="WP_139067706.1">
    <property type="nucleotide sequence ID" value="NZ_CP040812.1"/>
</dbReference>
<dbReference type="AlphaFoldDB" id="A0A5B7X8U8"/>
<protein>
    <submittedName>
        <fullName evidence="1">Uncharacterized protein</fullName>
    </submittedName>
</protein>
<dbReference type="KEGG" id="afla:FHG64_18150"/>
<sequence>MGEWIYENRKHLVSINNISDVSLDYSIYTIDEYLEMNYLEGFPEGEILLESTLYANKKPEKRLKYFHTEMRNGLMHGEFEYFHANETEDILSVFGRLEDGLMIGEWGFNYHQKDLRETRQYDQGVLLSLTRSNGEGPKKLDFPLSQGLQAALAKKESKVELAGKPLSLHFSDGYPRTSKYIKEQQMGEDALMGILEEIFRFDQDIDLSQRLPLGTNRGFYPLSSEERRLLADWSKIEAKYRTNLQELNNLRIESLNLAQDGETKIILGWIEEQEEINEYIRPWNNILGKEQVEYYNREGLLKDYAWNLLARDTVKTEQETKIFTYKPEEKPENFLHYIVENFRDRNLVGDSLVERLAGKLETLETSREISGLNENISRQKIKMDSIYQFPSNYGLVDYLLRKTRRDFGESIYKQELERFVREEDLNEKISIGQDLIVNLEIMKEIHTTAINIATRREEIDELYTEYTFDPFTFSDQVPVRKKKRLYNYVTEEIIEKILARAGEKSSQPTEILKELQLVQQMQERLVFLEDKNTRRLERRLQRSDSLEESVELLNSL</sequence>
<dbReference type="OrthoDB" id="831785at2"/>
<evidence type="ECO:0000313" key="1">
    <source>
        <dbReference type="EMBL" id="QCY71158.1"/>
    </source>
</evidence>
<dbReference type="Proteomes" id="UP000309016">
    <property type="component" value="Chromosome"/>
</dbReference>
<keyword evidence="2" id="KW-1185">Reference proteome</keyword>
<proteinExistence type="predicted"/>
<organism evidence="1 2">
    <name type="scientific">Antarcticibacterium flavum</name>
    <dbReference type="NCBI Taxonomy" id="2058175"/>
    <lineage>
        <taxon>Bacteria</taxon>
        <taxon>Pseudomonadati</taxon>
        <taxon>Bacteroidota</taxon>
        <taxon>Flavobacteriia</taxon>
        <taxon>Flavobacteriales</taxon>
        <taxon>Flavobacteriaceae</taxon>
        <taxon>Antarcticibacterium</taxon>
    </lineage>
</organism>
<name>A0A5B7X8U8_9FLAO</name>
<dbReference type="EMBL" id="CP040812">
    <property type="protein sequence ID" value="QCY71158.1"/>
    <property type="molecule type" value="Genomic_DNA"/>
</dbReference>
<reference evidence="1 2" key="1">
    <citation type="submission" date="2019-06" db="EMBL/GenBank/DDBJ databases">
        <title>Complete genome sequence of Antarcticibacterium flavum KCTC 52984T from an Antarctic marine sediment.</title>
        <authorList>
            <person name="Lee Y.M."/>
            <person name="Shin S.C."/>
        </authorList>
    </citation>
    <scope>NUCLEOTIDE SEQUENCE [LARGE SCALE GENOMIC DNA]</scope>
    <source>
        <strain evidence="1 2">KCTC 52984</strain>
    </source>
</reference>
<gene>
    <name evidence="1" type="ORF">FHG64_18150</name>
</gene>
<accession>A0A5B7X8U8</accession>
<evidence type="ECO:0000313" key="2">
    <source>
        <dbReference type="Proteomes" id="UP000309016"/>
    </source>
</evidence>